<evidence type="ECO:0000256" key="1">
    <source>
        <dbReference type="SAM" id="Phobius"/>
    </source>
</evidence>
<dbReference type="PATRIC" id="fig|1184267.3.peg.2524"/>
<evidence type="ECO:0000313" key="2">
    <source>
        <dbReference type="EMBL" id="AGH96713.1"/>
    </source>
</evidence>
<keyword evidence="1" id="KW-1133">Transmembrane helix</keyword>
<dbReference type="RefSeq" id="WP_015471203.1">
    <property type="nucleotide sequence ID" value="NC_020813.1"/>
</dbReference>
<reference evidence="2 3" key="1">
    <citation type="journal article" date="2013" name="ISME J.">
        <title>By their genes ye shall know them: genomic signatures of predatory bacteria.</title>
        <authorList>
            <person name="Pasternak Z."/>
            <person name="Pietrokovski S."/>
            <person name="Rotem O."/>
            <person name="Gophna U."/>
            <person name="Lurie-Weinberger M.N."/>
            <person name="Jurkevitch E."/>
        </authorList>
    </citation>
    <scope>NUCLEOTIDE SEQUENCE [LARGE SCALE GENOMIC DNA]</scope>
    <source>
        <strain evidence="2 3">JSS</strain>
    </source>
</reference>
<protein>
    <submittedName>
        <fullName evidence="2">Uncharacterized protein</fullName>
    </submittedName>
</protein>
<keyword evidence="1" id="KW-0812">Transmembrane</keyword>
<dbReference type="HOGENOM" id="CLU_1923476_0_0_7"/>
<feature type="transmembrane region" description="Helical" evidence="1">
    <location>
        <begin position="36"/>
        <end position="57"/>
    </location>
</feature>
<keyword evidence="3" id="KW-1185">Reference proteome</keyword>
<sequence length="131" mass="15180">METENPFRPFPISKEMLDTINSVCWFLADAFWMIDLLPVGFALMIPTVITGLCLLYVEKRKPVLFINLAINCWIFMNSLWMISDADLQGPYLTAAKLFFVSGLLCIVISVWISKSLRDTFSHFKRFRSLKF</sequence>
<dbReference type="KEGG" id="bex:A11Q_2497"/>
<evidence type="ECO:0000313" key="3">
    <source>
        <dbReference type="Proteomes" id="UP000012040"/>
    </source>
</evidence>
<proteinExistence type="predicted"/>
<dbReference type="Proteomes" id="UP000012040">
    <property type="component" value="Chromosome"/>
</dbReference>
<organism evidence="2 3">
    <name type="scientific">Pseudobdellovibrio exovorus JSS</name>
    <dbReference type="NCBI Taxonomy" id="1184267"/>
    <lineage>
        <taxon>Bacteria</taxon>
        <taxon>Pseudomonadati</taxon>
        <taxon>Bdellovibrionota</taxon>
        <taxon>Bdellovibrionia</taxon>
        <taxon>Bdellovibrionales</taxon>
        <taxon>Pseudobdellovibrionaceae</taxon>
        <taxon>Pseudobdellovibrio</taxon>
    </lineage>
</organism>
<feature type="transmembrane region" description="Helical" evidence="1">
    <location>
        <begin position="64"/>
        <end position="82"/>
    </location>
</feature>
<accession>M4VBV1</accession>
<dbReference type="OrthoDB" id="1376269at2"/>
<name>M4VBV1_9BACT</name>
<feature type="transmembrane region" description="Helical" evidence="1">
    <location>
        <begin position="94"/>
        <end position="112"/>
    </location>
</feature>
<dbReference type="AlphaFoldDB" id="M4VBV1"/>
<dbReference type="EMBL" id="CP003537">
    <property type="protein sequence ID" value="AGH96713.1"/>
    <property type="molecule type" value="Genomic_DNA"/>
</dbReference>
<keyword evidence="1" id="KW-0472">Membrane</keyword>
<gene>
    <name evidence="2" type="ORF">A11Q_2497</name>
</gene>
<dbReference type="STRING" id="1184267.A11Q_2497"/>